<feature type="non-terminal residue" evidence="2">
    <location>
        <position position="1"/>
    </location>
</feature>
<evidence type="ECO:0000313" key="3">
    <source>
        <dbReference type="Proteomes" id="UP001177023"/>
    </source>
</evidence>
<protein>
    <submittedName>
        <fullName evidence="2">Uncharacterized protein</fullName>
    </submittedName>
</protein>
<evidence type="ECO:0000256" key="1">
    <source>
        <dbReference type="SAM" id="Phobius"/>
    </source>
</evidence>
<keyword evidence="3" id="KW-1185">Reference proteome</keyword>
<gene>
    <name evidence="2" type="ORF">MSPICULIGERA_LOCUS20478</name>
</gene>
<dbReference type="AlphaFoldDB" id="A0AA36D7V5"/>
<keyword evidence="1" id="KW-1133">Transmembrane helix</keyword>
<organism evidence="2 3">
    <name type="scientific">Mesorhabditis spiculigera</name>
    <dbReference type="NCBI Taxonomy" id="96644"/>
    <lineage>
        <taxon>Eukaryota</taxon>
        <taxon>Metazoa</taxon>
        <taxon>Ecdysozoa</taxon>
        <taxon>Nematoda</taxon>
        <taxon>Chromadorea</taxon>
        <taxon>Rhabditida</taxon>
        <taxon>Rhabditina</taxon>
        <taxon>Rhabditomorpha</taxon>
        <taxon>Rhabditoidea</taxon>
        <taxon>Rhabditidae</taxon>
        <taxon>Mesorhabditinae</taxon>
        <taxon>Mesorhabditis</taxon>
    </lineage>
</organism>
<reference evidence="2" key="1">
    <citation type="submission" date="2023-06" db="EMBL/GenBank/DDBJ databases">
        <authorList>
            <person name="Delattre M."/>
        </authorList>
    </citation>
    <scope>NUCLEOTIDE SEQUENCE</scope>
    <source>
        <strain evidence="2">AF72</strain>
    </source>
</reference>
<sequence>MWIPTYLAYSAVLGLFLIAPIIGIFCVYTERCCRRGGNRDDQPKEISENRVILVMPADALREEEPISHYEDLPPSYSDLFPSPS</sequence>
<comment type="caution">
    <text evidence="2">The sequence shown here is derived from an EMBL/GenBank/DDBJ whole genome shotgun (WGS) entry which is preliminary data.</text>
</comment>
<dbReference type="Proteomes" id="UP001177023">
    <property type="component" value="Unassembled WGS sequence"/>
</dbReference>
<keyword evidence="1" id="KW-0812">Transmembrane</keyword>
<dbReference type="EMBL" id="CATQJA010002664">
    <property type="protein sequence ID" value="CAJ0582342.1"/>
    <property type="molecule type" value="Genomic_DNA"/>
</dbReference>
<evidence type="ECO:0000313" key="2">
    <source>
        <dbReference type="EMBL" id="CAJ0582342.1"/>
    </source>
</evidence>
<name>A0AA36D7V5_9BILA</name>
<feature type="transmembrane region" description="Helical" evidence="1">
    <location>
        <begin position="6"/>
        <end position="29"/>
    </location>
</feature>
<keyword evidence="1" id="KW-0472">Membrane</keyword>
<accession>A0AA36D7V5</accession>
<proteinExistence type="predicted"/>